<dbReference type="OrthoDB" id="37537at2759"/>
<dbReference type="Pfam" id="PF00248">
    <property type="entry name" value="Aldo_ket_red"/>
    <property type="match status" value="1"/>
</dbReference>
<dbReference type="eggNOG" id="KOG1575">
    <property type="taxonomic scope" value="Eukaryota"/>
</dbReference>
<dbReference type="InterPro" id="IPR023210">
    <property type="entry name" value="NADP_OxRdtase_dom"/>
</dbReference>
<dbReference type="PANTHER" id="PTHR43625:SF78">
    <property type="entry name" value="PYRIDOXAL REDUCTASE-RELATED"/>
    <property type="match status" value="1"/>
</dbReference>
<name>S8ETD5_FOMSC</name>
<feature type="region of interest" description="Disordered" evidence="2">
    <location>
        <begin position="58"/>
        <end position="83"/>
    </location>
</feature>
<dbReference type="InterPro" id="IPR036812">
    <property type="entry name" value="NAD(P)_OxRdtase_dom_sf"/>
</dbReference>
<dbReference type="GO" id="GO:0005737">
    <property type="term" value="C:cytoplasm"/>
    <property type="evidence" value="ECO:0007669"/>
    <property type="project" value="TreeGrafter"/>
</dbReference>
<dbReference type="SUPFAM" id="SSF51430">
    <property type="entry name" value="NAD(P)-linked oxidoreductase"/>
    <property type="match status" value="1"/>
</dbReference>
<feature type="domain" description="NADP-dependent oxidoreductase" evidence="3">
    <location>
        <begin position="90"/>
        <end position="259"/>
    </location>
</feature>
<dbReference type="PANTHER" id="PTHR43625">
    <property type="entry name" value="AFLATOXIN B1 ALDEHYDE REDUCTASE"/>
    <property type="match status" value="1"/>
</dbReference>
<evidence type="ECO:0000259" key="3">
    <source>
        <dbReference type="Pfam" id="PF00248"/>
    </source>
</evidence>
<evidence type="ECO:0000256" key="1">
    <source>
        <dbReference type="ARBA" id="ARBA00023002"/>
    </source>
</evidence>
<keyword evidence="1" id="KW-0560">Oxidoreductase</keyword>
<dbReference type="AlphaFoldDB" id="S8ETD5"/>
<dbReference type="Proteomes" id="UP000015241">
    <property type="component" value="Unassembled WGS sequence"/>
</dbReference>
<dbReference type="GO" id="GO:0016491">
    <property type="term" value="F:oxidoreductase activity"/>
    <property type="evidence" value="ECO:0007669"/>
    <property type="project" value="UniProtKB-KW"/>
</dbReference>
<evidence type="ECO:0000256" key="2">
    <source>
        <dbReference type="SAM" id="MobiDB-lite"/>
    </source>
</evidence>
<dbReference type="FunCoup" id="S8ETD5">
    <property type="interactions" value="289"/>
</dbReference>
<evidence type="ECO:0000313" key="5">
    <source>
        <dbReference type="Proteomes" id="UP000015241"/>
    </source>
</evidence>
<dbReference type="InParanoid" id="S8ETD5"/>
<dbReference type="Gene3D" id="3.20.20.100">
    <property type="entry name" value="NADP-dependent oxidoreductase domain"/>
    <property type="match status" value="1"/>
</dbReference>
<feature type="compositionally biased region" description="Polar residues" evidence="2">
    <location>
        <begin position="71"/>
        <end position="80"/>
    </location>
</feature>
<dbReference type="EMBL" id="KE504122">
    <property type="protein sequence ID" value="EPT06154.1"/>
    <property type="molecule type" value="Genomic_DNA"/>
</dbReference>
<sequence>MVLNSAAFYGPPNDQLGNLKMLARFYEANPEYVDKTFLMVKGGLDFATPPAPWRASAKASTAASPRCGAQRRSTFSSPRASTAAGPSIQNLVVLKDEGKFKHIGMSECRAETLRRGNSVYPISVVEIEISIWSYEEEVKKVVATAAELGIAVAGYSPLGRGFLTGQVQSIDDLPPTDFRRNCSRFSDHFEHNLQSANAIRAIAEKKGISPRQLAIAWVAHLGPHVLPLPGMSSKKRTLENLAGGDIVLTAGELKAIADVQEKYPVQGFRYFSSTSEMAPLDMGLWG</sequence>
<gene>
    <name evidence="4" type="ORF">FOMPIDRAFT_1021201</name>
</gene>
<dbReference type="STRING" id="743788.S8ETD5"/>
<proteinExistence type="predicted"/>
<organism evidence="4 5">
    <name type="scientific">Fomitopsis schrenkii</name>
    <name type="common">Brown rot fungus</name>
    <dbReference type="NCBI Taxonomy" id="2126942"/>
    <lineage>
        <taxon>Eukaryota</taxon>
        <taxon>Fungi</taxon>
        <taxon>Dikarya</taxon>
        <taxon>Basidiomycota</taxon>
        <taxon>Agaricomycotina</taxon>
        <taxon>Agaricomycetes</taxon>
        <taxon>Polyporales</taxon>
        <taxon>Fomitopsis</taxon>
    </lineage>
</organism>
<accession>S8ETD5</accession>
<evidence type="ECO:0000313" key="4">
    <source>
        <dbReference type="EMBL" id="EPT06154.1"/>
    </source>
</evidence>
<reference evidence="4 5" key="1">
    <citation type="journal article" date="2012" name="Science">
        <title>The Paleozoic origin of enzymatic lignin decomposition reconstructed from 31 fungal genomes.</title>
        <authorList>
            <person name="Floudas D."/>
            <person name="Binder M."/>
            <person name="Riley R."/>
            <person name="Barry K."/>
            <person name="Blanchette R.A."/>
            <person name="Henrissat B."/>
            <person name="Martinez A.T."/>
            <person name="Otillar R."/>
            <person name="Spatafora J.W."/>
            <person name="Yadav J.S."/>
            <person name="Aerts A."/>
            <person name="Benoit I."/>
            <person name="Boyd A."/>
            <person name="Carlson A."/>
            <person name="Copeland A."/>
            <person name="Coutinho P.M."/>
            <person name="de Vries R.P."/>
            <person name="Ferreira P."/>
            <person name="Findley K."/>
            <person name="Foster B."/>
            <person name="Gaskell J."/>
            <person name="Glotzer D."/>
            <person name="Gorecki P."/>
            <person name="Heitman J."/>
            <person name="Hesse C."/>
            <person name="Hori C."/>
            <person name="Igarashi K."/>
            <person name="Jurgens J.A."/>
            <person name="Kallen N."/>
            <person name="Kersten P."/>
            <person name="Kohler A."/>
            <person name="Kuees U."/>
            <person name="Kumar T.K.A."/>
            <person name="Kuo A."/>
            <person name="LaButti K."/>
            <person name="Larrondo L.F."/>
            <person name="Lindquist E."/>
            <person name="Ling A."/>
            <person name="Lombard V."/>
            <person name="Lucas S."/>
            <person name="Lundell T."/>
            <person name="Martin R."/>
            <person name="McLaughlin D.J."/>
            <person name="Morgenstern I."/>
            <person name="Morin E."/>
            <person name="Murat C."/>
            <person name="Nagy L.G."/>
            <person name="Nolan M."/>
            <person name="Ohm R.A."/>
            <person name="Patyshakuliyeva A."/>
            <person name="Rokas A."/>
            <person name="Ruiz-Duenas F.J."/>
            <person name="Sabat G."/>
            <person name="Salamov A."/>
            <person name="Samejima M."/>
            <person name="Schmutz J."/>
            <person name="Slot J.C."/>
            <person name="St John F."/>
            <person name="Stenlid J."/>
            <person name="Sun H."/>
            <person name="Sun S."/>
            <person name="Syed K."/>
            <person name="Tsang A."/>
            <person name="Wiebenga A."/>
            <person name="Young D."/>
            <person name="Pisabarro A."/>
            <person name="Eastwood D.C."/>
            <person name="Martin F."/>
            <person name="Cullen D."/>
            <person name="Grigoriev I.V."/>
            <person name="Hibbett D.S."/>
        </authorList>
    </citation>
    <scope>NUCLEOTIDE SEQUENCE</scope>
    <source>
        <strain evidence="5">FP-58527</strain>
    </source>
</reference>
<protein>
    <recommendedName>
        <fullName evidence="3">NADP-dependent oxidoreductase domain-containing protein</fullName>
    </recommendedName>
</protein>
<dbReference type="HOGENOM" id="CLU_023205_2_1_1"/>
<dbReference type="InterPro" id="IPR050791">
    <property type="entry name" value="Aldo-Keto_reductase"/>
</dbReference>
<keyword evidence="5" id="KW-1185">Reference proteome</keyword>